<sequence length="260" mass="28983">MDLKIGLIFLFQIIVGILGNFSLLLRYIFLDLSGYKLRSMDSIVRNLTVANILLILSRGIPETVAAFAWKDVLHGFACTLVFYVHRVARGVSMATTCLLTVFQAITISPRNSKWAKLKGKAPKYIGPSTALCWVLYSLINIRVLLFMFGKSENVTENKYSGHCSQLSYNTITESLYQALVACLDVLCLGLMFWSSVSMVAILQRHKKQVQHIHRSSPSLRASPETRATQTILVLVSTFVSIYALSSSLPVSLYLNLPQGQ</sequence>
<accession>A0AC54Z625</accession>
<name>A0AC54Z625_ORYAF</name>
<dbReference type="Proteomes" id="UP000694850">
    <property type="component" value="Unplaced"/>
</dbReference>
<gene>
    <name evidence="2" type="primary">LOC122151311</name>
</gene>
<evidence type="ECO:0000313" key="2">
    <source>
        <dbReference type="RefSeq" id="XP_042638531.1"/>
    </source>
</evidence>
<dbReference type="RefSeq" id="XP_042638531.1">
    <property type="nucleotide sequence ID" value="XM_042782597.1"/>
</dbReference>
<reference evidence="2" key="1">
    <citation type="submission" date="2025-08" db="UniProtKB">
        <authorList>
            <consortium name="RefSeq"/>
        </authorList>
    </citation>
    <scope>IDENTIFICATION</scope>
</reference>
<keyword evidence="1" id="KW-1185">Reference proteome</keyword>
<proteinExistence type="predicted"/>
<protein>
    <submittedName>
        <fullName evidence="2">Vomeronasal type-1 receptor 4-like</fullName>
    </submittedName>
</protein>
<evidence type="ECO:0000313" key="1">
    <source>
        <dbReference type="Proteomes" id="UP000694850"/>
    </source>
</evidence>
<organism evidence="1 2">
    <name type="scientific">Orycteropus afer afer</name>
    <dbReference type="NCBI Taxonomy" id="1230840"/>
    <lineage>
        <taxon>Eukaryota</taxon>
        <taxon>Metazoa</taxon>
        <taxon>Chordata</taxon>
        <taxon>Craniata</taxon>
        <taxon>Vertebrata</taxon>
        <taxon>Euteleostomi</taxon>
        <taxon>Mammalia</taxon>
        <taxon>Eutheria</taxon>
        <taxon>Afrotheria</taxon>
        <taxon>Tubulidentata</taxon>
        <taxon>Orycteropodidae</taxon>
        <taxon>Orycteropus</taxon>
    </lineage>
</organism>